<organism evidence="1 2">
    <name type="scientific">Helianthus annuus</name>
    <name type="common">Common sunflower</name>
    <dbReference type="NCBI Taxonomy" id="4232"/>
    <lineage>
        <taxon>Eukaryota</taxon>
        <taxon>Viridiplantae</taxon>
        <taxon>Streptophyta</taxon>
        <taxon>Embryophyta</taxon>
        <taxon>Tracheophyta</taxon>
        <taxon>Spermatophyta</taxon>
        <taxon>Magnoliopsida</taxon>
        <taxon>eudicotyledons</taxon>
        <taxon>Gunneridae</taxon>
        <taxon>Pentapetalae</taxon>
        <taxon>asterids</taxon>
        <taxon>campanulids</taxon>
        <taxon>Asterales</taxon>
        <taxon>Asteraceae</taxon>
        <taxon>Asteroideae</taxon>
        <taxon>Heliantheae alliance</taxon>
        <taxon>Heliantheae</taxon>
        <taxon>Helianthus</taxon>
    </lineage>
</organism>
<gene>
    <name evidence="1" type="ORF">HanXRQr2_Chr11g0479571</name>
</gene>
<reference evidence="1" key="2">
    <citation type="submission" date="2020-06" db="EMBL/GenBank/DDBJ databases">
        <title>Helianthus annuus Genome sequencing and assembly Release 2.</title>
        <authorList>
            <person name="Gouzy J."/>
            <person name="Langlade N."/>
            <person name="Munos S."/>
        </authorList>
    </citation>
    <scope>NUCLEOTIDE SEQUENCE</scope>
    <source>
        <tissue evidence="1">Leaves</tissue>
    </source>
</reference>
<comment type="caution">
    <text evidence="1">The sequence shown here is derived from an EMBL/GenBank/DDBJ whole genome shotgun (WGS) entry which is preliminary data.</text>
</comment>
<evidence type="ECO:0000313" key="1">
    <source>
        <dbReference type="EMBL" id="KAF5781103.1"/>
    </source>
</evidence>
<evidence type="ECO:0000313" key="2">
    <source>
        <dbReference type="Proteomes" id="UP000215914"/>
    </source>
</evidence>
<reference evidence="1" key="1">
    <citation type="journal article" date="2017" name="Nature">
        <title>The sunflower genome provides insights into oil metabolism, flowering and Asterid evolution.</title>
        <authorList>
            <person name="Badouin H."/>
            <person name="Gouzy J."/>
            <person name="Grassa C.J."/>
            <person name="Murat F."/>
            <person name="Staton S.E."/>
            <person name="Cottret L."/>
            <person name="Lelandais-Briere C."/>
            <person name="Owens G.L."/>
            <person name="Carrere S."/>
            <person name="Mayjonade B."/>
            <person name="Legrand L."/>
            <person name="Gill N."/>
            <person name="Kane N.C."/>
            <person name="Bowers J.E."/>
            <person name="Hubner S."/>
            <person name="Bellec A."/>
            <person name="Berard A."/>
            <person name="Berges H."/>
            <person name="Blanchet N."/>
            <person name="Boniface M.C."/>
            <person name="Brunel D."/>
            <person name="Catrice O."/>
            <person name="Chaidir N."/>
            <person name="Claudel C."/>
            <person name="Donnadieu C."/>
            <person name="Faraut T."/>
            <person name="Fievet G."/>
            <person name="Helmstetter N."/>
            <person name="King M."/>
            <person name="Knapp S.J."/>
            <person name="Lai Z."/>
            <person name="Le Paslier M.C."/>
            <person name="Lippi Y."/>
            <person name="Lorenzon L."/>
            <person name="Mandel J.R."/>
            <person name="Marage G."/>
            <person name="Marchand G."/>
            <person name="Marquand E."/>
            <person name="Bret-Mestries E."/>
            <person name="Morien E."/>
            <person name="Nambeesan S."/>
            <person name="Nguyen T."/>
            <person name="Pegot-Espagnet P."/>
            <person name="Pouilly N."/>
            <person name="Raftis F."/>
            <person name="Sallet E."/>
            <person name="Schiex T."/>
            <person name="Thomas J."/>
            <person name="Vandecasteele C."/>
            <person name="Vares D."/>
            <person name="Vear F."/>
            <person name="Vautrin S."/>
            <person name="Crespi M."/>
            <person name="Mangin B."/>
            <person name="Burke J.M."/>
            <person name="Salse J."/>
            <person name="Munos S."/>
            <person name="Vincourt P."/>
            <person name="Rieseberg L.H."/>
            <person name="Langlade N.B."/>
        </authorList>
    </citation>
    <scope>NUCLEOTIDE SEQUENCE</scope>
    <source>
        <tissue evidence="1">Leaves</tissue>
    </source>
</reference>
<dbReference type="EMBL" id="MNCJ02000326">
    <property type="protein sequence ID" value="KAF5781103.1"/>
    <property type="molecule type" value="Genomic_DNA"/>
</dbReference>
<proteinExistence type="predicted"/>
<name>A0A9K3MZM6_HELAN</name>
<accession>A0A9K3MZM6</accession>
<sequence>MEAGAVATMSNVKAPRLVMLYTECTILAGNQALALPLQWVSWNLPMLAQHNQWESGLNEEKINVSLNLGKLLYPSTDMVLII</sequence>
<dbReference type="Gramene" id="mRNA:HanXRQr2_Chr11g0479571">
    <property type="protein sequence ID" value="CDS:HanXRQr2_Chr11g0479571.1"/>
    <property type="gene ID" value="HanXRQr2_Chr11g0479571"/>
</dbReference>
<dbReference type="Proteomes" id="UP000215914">
    <property type="component" value="Unassembled WGS sequence"/>
</dbReference>
<dbReference type="AlphaFoldDB" id="A0A9K3MZM6"/>
<keyword evidence="2" id="KW-1185">Reference proteome</keyword>
<protein>
    <submittedName>
        <fullName evidence="1">Uncharacterized protein</fullName>
    </submittedName>
</protein>